<dbReference type="Pfam" id="PF02608">
    <property type="entry name" value="Bmp"/>
    <property type="match status" value="1"/>
</dbReference>
<evidence type="ECO:0000256" key="2">
    <source>
        <dbReference type="ARBA" id="ARBA00008610"/>
    </source>
</evidence>
<dbReference type="InterPro" id="IPR003760">
    <property type="entry name" value="PnrA-like"/>
</dbReference>
<comment type="subcellular location">
    <subcellularLocation>
        <location evidence="1">Cell membrane</location>
        <topology evidence="1">Lipid-anchor</topology>
    </subcellularLocation>
</comment>
<feature type="domain" description="ABC transporter substrate-binding protein PnrA-like" evidence="7">
    <location>
        <begin position="47"/>
        <end position="386"/>
    </location>
</feature>
<dbReference type="PANTHER" id="PTHR34296:SF2">
    <property type="entry name" value="ABC TRANSPORTER GUANOSINE-BINDING PROTEIN NUPN"/>
    <property type="match status" value="1"/>
</dbReference>
<evidence type="ECO:0000256" key="5">
    <source>
        <dbReference type="ARBA" id="ARBA00023136"/>
    </source>
</evidence>
<dbReference type="InterPro" id="IPR050957">
    <property type="entry name" value="BMP_lipoprotein"/>
</dbReference>
<evidence type="ECO:0000259" key="7">
    <source>
        <dbReference type="Pfam" id="PF02608"/>
    </source>
</evidence>
<evidence type="ECO:0000256" key="4">
    <source>
        <dbReference type="ARBA" id="ARBA00022729"/>
    </source>
</evidence>
<dbReference type="OrthoDB" id="9769871at2"/>
<evidence type="ECO:0000313" key="9">
    <source>
        <dbReference type="Proteomes" id="UP000273405"/>
    </source>
</evidence>
<reference evidence="9" key="1">
    <citation type="submission" date="2018-09" db="EMBL/GenBank/DDBJ databases">
        <authorList>
            <person name="Livingstone P.G."/>
            <person name="Whitworth D.E."/>
        </authorList>
    </citation>
    <scope>NUCLEOTIDE SEQUENCE [LARGE SCALE GENOMIC DNA]</scope>
    <source>
        <strain evidence="9">CA040B</strain>
    </source>
</reference>
<dbReference type="CDD" id="cd06354">
    <property type="entry name" value="PBP1_PrnA-like"/>
    <property type="match status" value="1"/>
</dbReference>
<evidence type="ECO:0000313" key="8">
    <source>
        <dbReference type="EMBL" id="RKH38781.1"/>
    </source>
</evidence>
<evidence type="ECO:0000256" key="1">
    <source>
        <dbReference type="ARBA" id="ARBA00004193"/>
    </source>
</evidence>
<accession>A0A3A8N9D8</accession>
<keyword evidence="6" id="KW-0449">Lipoprotein</keyword>
<dbReference type="PANTHER" id="PTHR34296">
    <property type="entry name" value="TRANSCRIPTIONAL ACTIVATOR PROTEIN MED"/>
    <property type="match status" value="1"/>
</dbReference>
<dbReference type="PROSITE" id="PS51257">
    <property type="entry name" value="PROKAR_LIPOPROTEIN"/>
    <property type="match status" value="1"/>
</dbReference>
<organism evidence="8 9">
    <name type="scientific">Corallococcus sicarius</name>
    <dbReference type="NCBI Taxonomy" id="2316726"/>
    <lineage>
        <taxon>Bacteria</taxon>
        <taxon>Pseudomonadati</taxon>
        <taxon>Myxococcota</taxon>
        <taxon>Myxococcia</taxon>
        <taxon>Myxococcales</taxon>
        <taxon>Cystobacterineae</taxon>
        <taxon>Myxococcaceae</taxon>
        <taxon>Corallococcus</taxon>
    </lineage>
</organism>
<gene>
    <name evidence="8" type="ORF">D7X12_25335</name>
</gene>
<dbReference type="GO" id="GO:0005886">
    <property type="term" value="C:plasma membrane"/>
    <property type="evidence" value="ECO:0007669"/>
    <property type="project" value="UniProtKB-SubCell"/>
</dbReference>
<keyword evidence="9" id="KW-1185">Reference proteome</keyword>
<dbReference type="SUPFAM" id="SSF53822">
    <property type="entry name" value="Periplasmic binding protein-like I"/>
    <property type="match status" value="1"/>
</dbReference>
<dbReference type="InterPro" id="IPR028082">
    <property type="entry name" value="Peripla_BP_I"/>
</dbReference>
<evidence type="ECO:0000256" key="6">
    <source>
        <dbReference type="ARBA" id="ARBA00023288"/>
    </source>
</evidence>
<keyword evidence="5" id="KW-0472">Membrane</keyword>
<dbReference type="Gene3D" id="3.40.50.2300">
    <property type="match status" value="2"/>
</dbReference>
<sequence>MTLRRFHVLALAALLCACSKKPEDAPKAPAQASTATKPPEGKPVVVGLVIDVGGRGDHSFNDASLRGLELWAAGKRYEGGRYVDAPAAEVRQSISSDLATLAPEVKALPVQPLVLQSKAQEDYAPNLELLVEQGAKLTIGNGYLLANAVRDVAQRNPDAKFLLIDSQLLDAQGKPKSLPNVRTVLFKEQEGSFLVGALAGLVTKTQKVGFVGGIEVPLIKRFELGYRAGVRTTNAKAAGALMSVYTGSFNSVSSGKEVAQDLIAKGADVIFHAAGTDGLGVIQAVKEARAAGKTVFAIGVDSDQSHLAPEAILTSMVKHSDLAIYQAVKELVDGKLTAGEQVLGLKENGVGMADVRVDFPGKAEALQKVEALRQEILAGKLTVPATTAELASFQVAAP</sequence>
<dbReference type="RefSeq" id="WP_120627853.1">
    <property type="nucleotide sequence ID" value="NZ_RAWG01000184.1"/>
</dbReference>
<protein>
    <submittedName>
        <fullName evidence="8">BMP family ABC transporter substrate-binding protein</fullName>
    </submittedName>
</protein>
<dbReference type="EMBL" id="RAWG01000184">
    <property type="protein sequence ID" value="RKH38781.1"/>
    <property type="molecule type" value="Genomic_DNA"/>
</dbReference>
<evidence type="ECO:0000256" key="3">
    <source>
        <dbReference type="ARBA" id="ARBA00022475"/>
    </source>
</evidence>
<comment type="caution">
    <text evidence="8">The sequence shown here is derived from an EMBL/GenBank/DDBJ whole genome shotgun (WGS) entry which is preliminary data.</text>
</comment>
<proteinExistence type="inferred from homology"/>
<comment type="similarity">
    <text evidence="2">Belongs to the BMP lipoprotein family.</text>
</comment>
<name>A0A3A8N9D8_9BACT</name>
<dbReference type="Proteomes" id="UP000273405">
    <property type="component" value="Unassembled WGS sequence"/>
</dbReference>
<keyword evidence="3" id="KW-1003">Cell membrane</keyword>
<dbReference type="AlphaFoldDB" id="A0A3A8N9D8"/>
<keyword evidence="4" id="KW-0732">Signal</keyword>